<keyword evidence="4" id="KW-1185">Reference proteome</keyword>
<feature type="compositionally biased region" description="Polar residues" evidence="1">
    <location>
        <begin position="233"/>
        <end position="242"/>
    </location>
</feature>
<dbReference type="Proteomes" id="UP000070444">
    <property type="component" value="Unassembled WGS sequence"/>
</dbReference>
<dbReference type="STRING" id="796925.A0A137PFB6"/>
<organism evidence="3 4">
    <name type="scientific">Conidiobolus coronatus (strain ATCC 28846 / CBS 209.66 / NRRL 28638)</name>
    <name type="common">Delacroixia coronata</name>
    <dbReference type="NCBI Taxonomy" id="796925"/>
    <lineage>
        <taxon>Eukaryota</taxon>
        <taxon>Fungi</taxon>
        <taxon>Fungi incertae sedis</taxon>
        <taxon>Zoopagomycota</taxon>
        <taxon>Entomophthoromycotina</taxon>
        <taxon>Entomophthoromycetes</taxon>
        <taxon>Entomophthorales</taxon>
        <taxon>Ancylistaceae</taxon>
        <taxon>Conidiobolus</taxon>
    </lineage>
</organism>
<feature type="compositionally biased region" description="Basic and acidic residues" evidence="1">
    <location>
        <begin position="201"/>
        <end position="213"/>
    </location>
</feature>
<evidence type="ECO:0000313" key="4">
    <source>
        <dbReference type="Proteomes" id="UP000070444"/>
    </source>
</evidence>
<evidence type="ECO:0000259" key="2">
    <source>
        <dbReference type="Pfam" id="PF11976"/>
    </source>
</evidence>
<dbReference type="InterPro" id="IPR029071">
    <property type="entry name" value="Ubiquitin-like_domsf"/>
</dbReference>
<name>A0A137PFB6_CONC2</name>
<feature type="region of interest" description="Disordered" evidence="1">
    <location>
        <begin position="480"/>
        <end position="521"/>
    </location>
</feature>
<feature type="compositionally biased region" description="Polar residues" evidence="1">
    <location>
        <begin position="129"/>
        <end position="142"/>
    </location>
</feature>
<feature type="compositionally biased region" description="Polar residues" evidence="1">
    <location>
        <begin position="502"/>
        <end position="516"/>
    </location>
</feature>
<dbReference type="SUPFAM" id="SSF54236">
    <property type="entry name" value="Ubiquitin-like"/>
    <property type="match status" value="1"/>
</dbReference>
<sequence length="606" mass="68196">MDSIVEPRLNRKTISNVVNDFGLNEPEDEPEKEDSSKSLEQTASVHFGANGLIDDHFSSSDDDQTVETKEKPAAKKPELPSTSTSKPNVMASRVGNNDIDDREIFDLGEDESRSSEEVLQPKNLEKNDSSSPPYVVSNSQQFEDLGDNDIFEGFLDNDNPVINLDDNTTDQPDPQELSSTNNSPKAGNFEDFFLSSKALKRKESDSESEEKLPEIQLSQGSDSHRIKRRSPSLEAQRSTQDSKNSKIDDLKKYIEDGLRELEEEEEMMEQEKVNEIQEDPEDTLDEIALFYSKSPSLSPPPEFLDSSPVHLIDSHDSPIELESGGIKELDNMVKSMSNDNNLKDLDPELLAIQEKVRTRSSEAQSADSKSKKRKGAKLQIACTMYKEPNDPDEFGEEFYEPINFVIYEKDTFNRIIEAISEIKRIPQQLLVLTYKNLQLFSLATPNSVNMNQPMNEVIVYIKGTYDKLVREKKLQLSELLTRESQTEESNSAVDLTNEDENSPISQQLQTEVQSTEGGAAEDEFSDMFKPTEFFGIKLRNKSGKDSLFKVHSGTKLTSLVEAYISKNNLSIDLAAVKLKFDGDPIELSQTVGETEVEDGDLLDIFY</sequence>
<dbReference type="Gene3D" id="3.10.20.90">
    <property type="entry name" value="Phosphatidylinositol 3-kinase Catalytic Subunit, Chain A, domain 1"/>
    <property type="match status" value="1"/>
</dbReference>
<feature type="compositionally biased region" description="Basic and acidic residues" evidence="1">
    <location>
        <begin position="66"/>
        <end position="78"/>
    </location>
</feature>
<reference evidence="3 4" key="1">
    <citation type="journal article" date="2015" name="Genome Biol. Evol.">
        <title>Phylogenomic analyses indicate that early fungi evolved digesting cell walls of algal ancestors of land plants.</title>
        <authorList>
            <person name="Chang Y."/>
            <person name="Wang S."/>
            <person name="Sekimoto S."/>
            <person name="Aerts A.L."/>
            <person name="Choi C."/>
            <person name="Clum A."/>
            <person name="LaButti K.M."/>
            <person name="Lindquist E.A."/>
            <person name="Yee Ngan C."/>
            <person name="Ohm R.A."/>
            <person name="Salamov A.A."/>
            <person name="Grigoriev I.V."/>
            <person name="Spatafora J.W."/>
            <person name="Berbee M.L."/>
        </authorList>
    </citation>
    <scope>NUCLEOTIDE SEQUENCE [LARGE SCALE GENOMIC DNA]</scope>
    <source>
        <strain evidence="3 4">NRRL 28638</strain>
    </source>
</reference>
<feature type="compositionally biased region" description="Polar residues" evidence="1">
    <location>
        <begin position="165"/>
        <end position="185"/>
    </location>
</feature>
<dbReference type="OMA" id="HEWEEAN"/>
<dbReference type="AlphaFoldDB" id="A0A137PFB6"/>
<accession>A0A137PFB6</accession>
<feature type="region of interest" description="Disordered" evidence="1">
    <location>
        <begin position="18"/>
        <end position="251"/>
    </location>
</feature>
<dbReference type="CDD" id="cd17080">
    <property type="entry name" value="Ubl_SLD2_Esc2_like"/>
    <property type="match status" value="1"/>
</dbReference>
<feature type="compositionally biased region" description="Basic and acidic residues" evidence="1">
    <location>
        <begin position="102"/>
        <end position="116"/>
    </location>
</feature>
<protein>
    <recommendedName>
        <fullName evidence="2">Rad60/SUMO-like domain-containing protein</fullName>
    </recommendedName>
</protein>
<dbReference type="Pfam" id="PF11976">
    <property type="entry name" value="Rad60-SLD"/>
    <property type="match status" value="1"/>
</dbReference>
<evidence type="ECO:0000313" key="3">
    <source>
        <dbReference type="EMBL" id="KXN73696.1"/>
    </source>
</evidence>
<feature type="domain" description="Rad60/SUMO-like" evidence="2">
    <location>
        <begin position="536"/>
        <end position="604"/>
    </location>
</feature>
<proteinExistence type="predicted"/>
<dbReference type="InterPro" id="IPR022617">
    <property type="entry name" value="Rad60/SUMO-like_dom"/>
</dbReference>
<gene>
    <name evidence="3" type="ORF">CONCODRAFT_68112</name>
</gene>
<dbReference type="OrthoDB" id="3365399at2759"/>
<dbReference type="EMBL" id="KQ964433">
    <property type="protein sequence ID" value="KXN73696.1"/>
    <property type="molecule type" value="Genomic_DNA"/>
</dbReference>
<evidence type="ECO:0000256" key="1">
    <source>
        <dbReference type="SAM" id="MobiDB-lite"/>
    </source>
</evidence>